<dbReference type="EMBL" id="CAJJDN010000007">
    <property type="protein sequence ID" value="CAD8053002.1"/>
    <property type="molecule type" value="Genomic_DNA"/>
</dbReference>
<dbReference type="AlphaFoldDB" id="A0A8S1KJE5"/>
<keyword evidence="1" id="KW-0175">Coiled coil</keyword>
<feature type="coiled-coil region" evidence="1">
    <location>
        <begin position="92"/>
        <end position="181"/>
    </location>
</feature>
<sequence>MCQYEQIRPIVFQKALEGKQIRSNSLAIHSSPFKQQFEYSFNLEVNSIKNQANQHFQEINNFKKLQVGESCSSNHKENQYSGKQFSFRMDETSFLKQRIKQLENQNTTYMSENKKLTHVLDQQIKLNQTLQDQYQSKKQIIRKMEDVQKLNKNQLPNNTELKQMNDQLIIQKQLVSDLEEKLQYKKIRK</sequence>
<evidence type="ECO:0000256" key="1">
    <source>
        <dbReference type="SAM" id="Coils"/>
    </source>
</evidence>
<evidence type="ECO:0000313" key="2">
    <source>
        <dbReference type="EMBL" id="CAD8053002.1"/>
    </source>
</evidence>
<accession>A0A8S1KJE5</accession>
<dbReference type="Proteomes" id="UP000692954">
    <property type="component" value="Unassembled WGS sequence"/>
</dbReference>
<organism evidence="2 3">
    <name type="scientific">Paramecium sonneborni</name>
    <dbReference type="NCBI Taxonomy" id="65129"/>
    <lineage>
        <taxon>Eukaryota</taxon>
        <taxon>Sar</taxon>
        <taxon>Alveolata</taxon>
        <taxon>Ciliophora</taxon>
        <taxon>Intramacronucleata</taxon>
        <taxon>Oligohymenophorea</taxon>
        <taxon>Peniculida</taxon>
        <taxon>Parameciidae</taxon>
        <taxon>Paramecium</taxon>
    </lineage>
</organism>
<reference evidence="2" key="1">
    <citation type="submission" date="2021-01" db="EMBL/GenBank/DDBJ databases">
        <authorList>
            <consortium name="Genoscope - CEA"/>
            <person name="William W."/>
        </authorList>
    </citation>
    <scope>NUCLEOTIDE SEQUENCE</scope>
</reference>
<gene>
    <name evidence="2" type="ORF">PSON_ATCC_30995.1.T0070118</name>
</gene>
<keyword evidence="3" id="KW-1185">Reference proteome</keyword>
<evidence type="ECO:0000313" key="3">
    <source>
        <dbReference type="Proteomes" id="UP000692954"/>
    </source>
</evidence>
<protein>
    <submittedName>
        <fullName evidence="2">Uncharacterized protein</fullName>
    </submittedName>
</protein>
<name>A0A8S1KJE5_9CILI</name>
<comment type="caution">
    <text evidence="2">The sequence shown here is derived from an EMBL/GenBank/DDBJ whole genome shotgun (WGS) entry which is preliminary data.</text>
</comment>
<proteinExistence type="predicted"/>